<name>A0AAE8MWI8_9PEZI</name>
<keyword evidence="2" id="KW-0732">Signal</keyword>
<feature type="compositionally biased region" description="Acidic residues" evidence="1">
    <location>
        <begin position="62"/>
        <end position="71"/>
    </location>
</feature>
<gene>
    <name evidence="3" type="ORF">DNG_04510</name>
</gene>
<organism evidence="3 4">
    <name type="scientific">Cephalotrichum gorgonifer</name>
    <dbReference type="NCBI Taxonomy" id="2041049"/>
    <lineage>
        <taxon>Eukaryota</taxon>
        <taxon>Fungi</taxon>
        <taxon>Dikarya</taxon>
        <taxon>Ascomycota</taxon>
        <taxon>Pezizomycotina</taxon>
        <taxon>Sordariomycetes</taxon>
        <taxon>Hypocreomycetidae</taxon>
        <taxon>Microascales</taxon>
        <taxon>Microascaceae</taxon>
        <taxon>Cephalotrichum</taxon>
    </lineage>
</organism>
<evidence type="ECO:0008006" key="5">
    <source>
        <dbReference type="Google" id="ProtNLM"/>
    </source>
</evidence>
<keyword evidence="4" id="KW-1185">Reference proteome</keyword>
<evidence type="ECO:0000256" key="2">
    <source>
        <dbReference type="SAM" id="SignalP"/>
    </source>
</evidence>
<protein>
    <recommendedName>
        <fullName evidence="5">GPI anchored protein</fullName>
    </recommendedName>
</protein>
<dbReference type="EMBL" id="ONZQ02000005">
    <property type="protein sequence ID" value="SPO01837.1"/>
    <property type="molecule type" value="Genomic_DNA"/>
</dbReference>
<feature type="compositionally biased region" description="Low complexity" evidence="1">
    <location>
        <begin position="72"/>
        <end position="83"/>
    </location>
</feature>
<evidence type="ECO:0000313" key="4">
    <source>
        <dbReference type="Proteomes" id="UP001187682"/>
    </source>
</evidence>
<feature type="signal peptide" evidence="2">
    <location>
        <begin position="1"/>
        <end position="25"/>
    </location>
</feature>
<dbReference type="AlphaFoldDB" id="A0AAE8MWI8"/>
<feature type="chain" id="PRO_5042038227" description="GPI anchored protein" evidence="2">
    <location>
        <begin position="26"/>
        <end position="199"/>
    </location>
</feature>
<proteinExistence type="predicted"/>
<sequence>MRASPLVLVAALVAVGHSFQTPAWARDLSARLDEVPNTLSSLVAREPKRGGGGSSSHSSGSSDDDDDDDDSSSSGGSSCDSSSNFSTDNCLSTEKVCQGGCIAKDAICCPTSDLPGYCESNERCVVSPTTTSTYRCCPANDFSCDGSSIKSTVAWPPQHRFSSSNGNCASTSGATHSTTGGMQALVGGVALSFAVGIAR</sequence>
<comment type="caution">
    <text evidence="3">The sequence shown here is derived from an EMBL/GenBank/DDBJ whole genome shotgun (WGS) entry which is preliminary data.</text>
</comment>
<feature type="region of interest" description="Disordered" evidence="1">
    <location>
        <begin position="41"/>
        <end position="87"/>
    </location>
</feature>
<dbReference type="Proteomes" id="UP001187682">
    <property type="component" value="Unassembled WGS sequence"/>
</dbReference>
<reference evidence="3" key="1">
    <citation type="submission" date="2018-03" db="EMBL/GenBank/DDBJ databases">
        <authorList>
            <person name="Guldener U."/>
        </authorList>
    </citation>
    <scope>NUCLEOTIDE SEQUENCE</scope>
</reference>
<evidence type="ECO:0000313" key="3">
    <source>
        <dbReference type="EMBL" id="SPO01837.1"/>
    </source>
</evidence>
<evidence type="ECO:0000256" key="1">
    <source>
        <dbReference type="SAM" id="MobiDB-lite"/>
    </source>
</evidence>
<accession>A0AAE8MWI8</accession>